<dbReference type="EMBL" id="AZDJ01000035">
    <property type="protein sequence ID" value="KRK69982.1"/>
    <property type="molecule type" value="Genomic_DNA"/>
</dbReference>
<dbReference type="SUPFAM" id="SSF47413">
    <property type="entry name" value="lambda repressor-like DNA-binding domains"/>
    <property type="match status" value="1"/>
</dbReference>
<dbReference type="PANTHER" id="PTHR46558">
    <property type="entry name" value="TRACRIPTIONAL REGULATORY PROTEIN-RELATED-RELATED"/>
    <property type="match status" value="1"/>
</dbReference>
<dbReference type="PATRIC" id="fig|1291734.4.peg.704"/>
<dbReference type="PANTHER" id="PTHR46558:SF4">
    <property type="entry name" value="DNA-BIDING PHAGE PROTEIN"/>
    <property type="match status" value="1"/>
</dbReference>
<evidence type="ECO:0000259" key="2">
    <source>
        <dbReference type="PROSITE" id="PS50943"/>
    </source>
</evidence>
<keyword evidence="1" id="KW-0238">DNA-binding</keyword>
<evidence type="ECO:0000313" key="3">
    <source>
        <dbReference type="EMBL" id="KRK69982.1"/>
    </source>
</evidence>
<dbReference type="GO" id="GO:0003677">
    <property type="term" value="F:DNA binding"/>
    <property type="evidence" value="ECO:0007669"/>
    <property type="project" value="UniProtKB-KW"/>
</dbReference>
<evidence type="ECO:0000313" key="4">
    <source>
        <dbReference type="Proteomes" id="UP000051804"/>
    </source>
</evidence>
<dbReference type="PROSITE" id="PS50943">
    <property type="entry name" value="HTH_CROC1"/>
    <property type="match status" value="1"/>
</dbReference>
<accession>A0A0R1JFM7</accession>
<dbReference type="STRING" id="1291734.FD02_GL000675"/>
<dbReference type="InterPro" id="IPR001387">
    <property type="entry name" value="Cro/C1-type_HTH"/>
</dbReference>
<dbReference type="SMART" id="SM00530">
    <property type="entry name" value="HTH_XRE"/>
    <property type="match status" value="1"/>
</dbReference>
<dbReference type="OrthoDB" id="9805856at2"/>
<proteinExistence type="predicted"/>
<reference evidence="3 4" key="1">
    <citation type="journal article" date="2015" name="Genome Announc.">
        <title>Expanding the biotechnology potential of lactobacilli through comparative genomics of 213 strains and associated genera.</title>
        <authorList>
            <person name="Sun Z."/>
            <person name="Harris H.M."/>
            <person name="McCann A."/>
            <person name="Guo C."/>
            <person name="Argimon S."/>
            <person name="Zhang W."/>
            <person name="Yang X."/>
            <person name="Jeffery I.B."/>
            <person name="Cooney J.C."/>
            <person name="Kagawa T.F."/>
            <person name="Liu W."/>
            <person name="Song Y."/>
            <person name="Salvetti E."/>
            <person name="Wrobel A."/>
            <person name="Rasinkangas P."/>
            <person name="Parkhill J."/>
            <person name="Rea M.C."/>
            <person name="O'Sullivan O."/>
            <person name="Ritari J."/>
            <person name="Douillard F.P."/>
            <person name="Paul Ross R."/>
            <person name="Yang R."/>
            <person name="Briner A.E."/>
            <person name="Felis G.E."/>
            <person name="de Vos W.M."/>
            <person name="Barrangou R."/>
            <person name="Klaenhammer T.R."/>
            <person name="Caufield P.W."/>
            <person name="Cui Y."/>
            <person name="Zhang H."/>
            <person name="O'Toole P.W."/>
        </authorList>
    </citation>
    <scope>NUCLEOTIDE SEQUENCE [LARGE SCALE GENOMIC DNA]</scope>
    <source>
        <strain evidence="3 4">JCM 17158</strain>
    </source>
</reference>
<sequence>MSIQLGAALTAQRTAHHLSQADLATQLQVSPQTVADWETNRRQPALAALVKLSQVLAVPVQDLVGIRSPQPTKRHWWHPFAWNATEKIVPWYASGHQRAEVAIAMLIQLLADVPSDQTELRAILADHYQRIMAQVTSVPYVLQSLELQVAGCLHRTHYQFAPADEQAFARLLALSHIRGSLT</sequence>
<dbReference type="Pfam" id="PF01381">
    <property type="entry name" value="HTH_3"/>
    <property type="match status" value="1"/>
</dbReference>
<dbReference type="Gene3D" id="1.20.1440.140">
    <property type="match status" value="1"/>
</dbReference>
<protein>
    <recommendedName>
        <fullName evidence="2">HTH cro/C1-type domain-containing protein</fullName>
    </recommendedName>
</protein>
<dbReference type="AlphaFoldDB" id="A0A0R1JFM7"/>
<comment type="caution">
    <text evidence="3">The sequence shown here is derived from an EMBL/GenBank/DDBJ whole genome shotgun (WGS) entry which is preliminary data.</text>
</comment>
<keyword evidence="4" id="KW-1185">Reference proteome</keyword>
<dbReference type="Proteomes" id="UP000051804">
    <property type="component" value="Unassembled WGS sequence"/>
</dbReference>
<organism evidence="3 4">
    <name type="scientific">Lacticaseibacillus nasuensis JCM 17158</name>
    <dbReference type="NCBI Taxonomy" id="1291734"/>
    <lineage>
        <taxon>Bacteria</taxon>
        <taxon>Bacillati</taxon>
        <taxon>Bacillota</taxon>
        <taxon>Bacilli</taxon>
        <taxon>Lactobacillales</taxon>
        <taxon>Lactobacillaceae</taxon>
        <taxon>Lacticaseibacillus</taxon>
    </lineage>
</organism>
<dbReference type="InterPro" id="IPR053739">
    <property type="entry name" value="Bact_Immunity_Domain_sf"/>
</dbReference>
<evidence type="ECO:0000256" key="1">
    <source>
        <dbReference type="ARBA" id="ARBA00023125"/>
    </source>
</evidence>
<dbReference type="Gene3D" id="1.10.260.40">
    <property type="entry name" value="lambda repressor-like DNA-binding domains"/>
    <property type="match status" value="1"/>
</dbReference>
<feature type="domain" description="HTH cro/C1-type" evidence="2">
    <location>
        <begin position="9"/>
        <end position="63"/>
    </location>
</feature>
<dbReference type="RefSeq" id="WP_054723591.1">
    <property type="nucleotide sequence ID" value="NZ_AZDJ01000035.1"/>
</dbReference>
<dbReference type="InterPro" id="IPR010982">
    <property type="entry name" value="Lambda_DNA-bd_dom_sf"/>
</dbReference>
<gene>
    <name evidence="3" type="ORF">FD02_GL000675</name>
</gene>
<name>A0A0R1JFM7_9LACO</name>
<dbReference type="CDD" id="cd00093">
    <property type="entry name" value="HTH_XRE"/>
    <property type="match status" value="1"/>
</dbReference>